<dbReference type="EMBL" id="KV428056">
    <property type="protein sequence ID" value="KZT38807.1"/>
    <property type="molecule type" value="Genomic_DNA"/>
</dbReference>
<name>A0A166DR80_9AGAM</name>
<organism evidence="2 3">
    <name type="scientific">Sistotremastrum suecicum HHB10207 ss-3</name>
    <dbReference type="NCBI Taxonomy" id="1314776"/>
    <lineage>
        <taxon>Eukaryota</taxon>
        <taxon>Fungi</taxon>
        <taxon>Dikarya</taxon>
        <taxon>Basidiomycota</taxon>
        <taxon>Agaricomycotina</taxon>
        <taxon>Agaricomycetes</taxon>
        <taxon>Sistotremastrales</taxon>
        <taxon>Sistotremastraceae</taxon>
        <taxon>Sistotremastrum</taxon>
    </lineage>
</organism>
<sequence length="102" mass="11147">MFSKPRTRYDNLEVRCLPFTSILSSAFSFFSIISCASVAQINVPGSRAESLVRDLTEVIIMVSNTGQTTAFDLGQSSHTVIEELLRCVVCSESSSSFPLCSK</sequence>
<gene>
    <name evidence="2" type="ORF">SISSUDRAFT_1046406</name>
</gene>
<keyword evidence="1" id="KW-0812">Transmembrane</keyword>
<evidence type="ECO:0000313" key="2">
    <source>
        <dbReference type="EMBL" id="KZT38807.1"/>
    </source>
</evidence>
<keyword evidence="3" id="KW-1185">Reference proteome</keyword>
<keyword evidence="1" id="KW-1133">Transmembrane helix</keyword>
<reference evidence="2 3" key="1">
    <citation type="journal article" date="2016" name="Mol. Biol. Evol.">
        <title>Comparative Genomics of Early-Diverging Mushroom-Forming Fungi Provides Insights into the Origins of Lignocellulose Decay Capabilities.</title>
        <authorList>
            <person name="Nagy L.G."/>
            <person name="Riley R."/>
            <person name="Tritt A."/>
            <person name="Adam C."/>
            <person name="Daum C."/>
            <person name="Floudas D."/>
            <person name="Sun H."/>
            <person name="Yadav J.S."/>
            <person name="Pangilinan J."/>
            <person name="Larsson K.H."/>
            <person name="Matsuura K."/>
            <person name="Barry K."/>
            <person name="Labutti K."/>
            <person name="Kuo R."/>
            <person name="Ohm R.A."/>
            <person name="Bhattacharya S.S."/>
            <person name="Shirouzu T."/>
            <person name="Yoshinaga Y."/>
            <person name="Martin F.M."/>
            <person name="Grigoriev I.V."/>
            <person name="Hibbett D.S."/>
        </authorList>
    </citation>
    <scope>NUCLEOTIDE SEQUENCE [LARGE SCALE GENOMIC DNA]</scope>
    <source>
        <strain evidence="2 3">HHB10207 ss-3</strain>
    </source>
</reference>
<protein>
    <submittedName>
        <fullName evidence="2">Uncharacterized protein</fullName>
    </submittedName>
</protein>
<keyword evidence="1" id="KW-0472">Membrane</keyword>
<feature type="transmembrane region" description="Helical" evidence="1">
    <location>
        <begin position="12"/>
        <end position="33"/>
    </location>
</feature>
<accession>A0A166DR80</accession>
<dbReference type="PROSITE" id="PS51257">
    <property type="entry name" value="PROKAR_LIPOPROTEIN"/>
    <property type="match status" value="1"/>
</dbReference>
<proteinExistence type="predicted"/>
<dbReference type="Proteomes" id="UP000076798">
    <property type="component" value="Unassembled WGS sequence"/>
</dbReference>
<evidence type="ECO:0000313" key="3">
    <source>
        <dbReference type="Proteomes" id="UP000076798"/>
    </source>
</evidence>
<evidence type="ECO:0000256" key="1">
    <source>
        <dbReference type="SAM" id="Phobius"/>
    </source>
</evidence>
<dbReference type="AlphaFoldDB" id="A0A166DR80"/>